<dbReference type="InterPro" id="IPR016985">
    <property type="entry name" value="UCP031890_Tim44-rel"/>
</dbReference>
<dbReference type="Proteomes" id="UP000184066">
    <property type="component" value="Unassembled WGS sequence"/>
</dbReference>
<organism evidence="7 8">
    <name type="scientific">Oceanicella actignis</name>
    <dbReference type="NCBI Taxonomy" id="1189325"/>
    <lineage>
        <taxon>Bacteria</taxon>
        <taxon>Pseudomonadati</taxon>
        <taxon>Pseudomonadota</taxon>
        <taxon>Alphaproteobacteria</taxon>
        <taxon>Rhodobacterales</taxon>
        <taxon>Paracoccaceae</taxon>
        <taxon>Oceanicella</taxon>
    </lineage>
</organism>
<name>A0A1M7T257_9RHOB</name>
<dbReference type="PIRSF" id="PIRSF031890">
    <property type="entry name" value="UCP031890_transporter_Tim44"/>
    <property type="match status" value="1"/>
</dbReference>
<feature type="domain" description="Tim44-like" evidence="6">
    <location>
        <begin position="76"/>
        <end position="224"/>
    </location>
</feature>
<dbReference type="GO" id="GO:0051087">
    <property type="term" value="F:protein-folding chaperone binding"/>
    <property type="evidence" value="ECO:0007669"/>
    <property type="project" value="TreeGrafter"/>
</dbReference>
<keyword evidence="4" id="KW-0472">Membrane</keyword>
<evidence type="ECO:0000256" key="5">
    <source>
        <dbReference type="SAM" id="MobiDB-lite"/>
    </source>
</evidence>
<dbReference type="SMART" id="SM00978">
    <property type="entry name" value="Tim44"/>
    <property type="match status" value="1"/>
</dbReference>
<keyword evidence="8" id="KW-1185">Reference proteome</keyword>
<dbReference type="NCBIfam" id="NF033779">
    <property type="entry name" value="Tim44_TimA_adap"/>
    <property type="match status" value="1"/>
</dbReference>
<evidence type="ECO:0000256" key="3">
    <source>
        <dbReference type="ARBA" id="ARBA00022946"/>
    </source>
</evidence>
<dbReference type="SUPFAM" id="SSF54427">
    <property type="entry name" value="NTF2-like"/>
    <property type="match status" value="1"/>
</dbReference>
<evidence type="ECO:0000313" key="8">
    <source>
        <dbReference type="Proteomes" id="UP000184066"/>
    </source>
</evidence>
<evidence type="ECO:0000256" key="2">
    <source>
        <dbReference type="ARBA" id="ARBA00009597"/>
    </source>
</evidence>
<dbReference type="STRING" id="1189325.SAMN04488119_10438"/>
<dbReference type="GO" id="GO:0016020">
    <property type="term" value="C:membrane"/>
    <property type="evidence" value="ECO:0007669"/>
    <property type="project" value="UniProtKB-SubCell"/>
</dbReference>
<accession>A0A1M7T257</accession>
<dbReference type="PANTHER" id="PTHR10721:SF1">
    <property type="entry name" value="MITOCHONDRIAL IMPORT INNER MEMBRANE TRANSLOCASE SUBUNIT TIM44"/>
    <property type="match status" value="1"/>
</dbReference>
<dbReference type="EMBL" id="FRDL01000004">
    <property type="protein sequence ID" value="SHN64747.1"/>
    <property type="molecule type" value="Genomic_DNA"/>
</dbReference>
<proteinExistence type="inferred from homology"/>
<comment type="subcellular location">
    <subcellularLocation>
        <location evidence="1">Membrane</location>
    </subcellularLocation>
</comment>
<dbReference type="InterPro" id="IPR039544">
    <property type="entry name" value="Tim44-like"/>
</dbReference>
<evidence type="ECO:0000256" key="1">
    <source>
        <dbReference type="ARBA" id="ARBA00004370"/>
    </source>
</evidence>
<dbReference type="InterPro" id="IPR007379">
    <property type="entry name" value="Tim44-like_dom"/>
</dbReference>
<gene>
    <name evidence="7" type="ORF">SAMN05216200_10438</name>
</gene>
<keyword evidence="3" id="KW-0809">Transit peptide</keyword>
<dbReference type="InterPro" id="IPR032710">
    <property type="entry name" value="NTF2-like_dom_sf"/>
</dbReference>
<dbReference type="PANTHER" id="PTHR10721">
    <property type="entry name" value="MITOCHONDRIAL IMPORT INNER MEMBRANE TRANSLOCASE SUBUNIT TIM44"/>
    <property type="match status" value="1"/>
</dbReference>
<dbReference type="Gene3D" id="3.10.450.240">
    <property type="match status" value="1"/>
</dbReference>
<dbReference type="AlphaFoldDB" id="A0A1M7T257"/>
<comment type="similarity">
    <text evidence="2">Belongs to the Tim44 family.</text>
</comment>
<evidence type="ECO:0000259" key="6">
    <source>
        <dbReference type="SMART" id="SM00978"/>
    </source>
</evidence>
<sequence length="224" mass="24859">MNSAMIELLILAAIAVFVFLRLRSVLGTRTGFEKPTVPPLRPVEADAPAAPSWSGEDRERTLEEEIARVADPDSETALALRRMARAEPGFSPVAFIEGAKRAYEIILMAYENGDLDTLRPLLSDEVYQSFADAIERRRAQGLTVDARFIGVREARIFSAMFSEDTGEADVEVRFVGELISVVRNADHDIVEGDPNEVRRQTDLWTFTRKMGSSDPNWILTATGG</sequence>
<dbReference type="OrthoDB" id="9798618at2"/>
<feature type="region of interest" description="Disordered" evidence="5">
    <location>
        <begin position="37"/>
        <end position="58"/>
    </location>
</feature>
<reference evidence="7 8" key="1">
    <citation type="submission" date="2016-12" db="EMBL/GenBank/DDBJ databases">
        <authorList>
            <person name="Song W.-J."/>
            <person name="Kurnit D.M."/>
        </authorList>
    </citation>
    <scope>NUCLEOTIDE SEQUENCE [LARGE SCALE GENOMIC DNA]</scope>
    <source>
        <strain evidence="7 8">CGMCC 1.10808</strain>
    </source>
</reference>
<dbReference type="Pfam" id="PF04280">
    <property type="entry name" value="Tim44"/>
    <property type="match status" value="1"/>
</dbReference>
<evidence type="ECO:0000256" key="4">
    <source>
        <dbReference type="ARBA" id="ARBA00023136"/>
    </source>
</evidence>
<evidence type="ECO:0000313" key="7">
    <source>
        <dbReference type="EMBL" id="SHN64747.1"/>
    </source>
</evidence>
<dbReference type="GO" id="GO:0030150">
    <property type="term" value="P:protein import into mitochondrial matrix"/>
    <property type="evidence" value="ECO:0007669"/>
    <property type="project" value="TreeGrafter"/>
</dbReference>
<protein>
    <submittedName>
        <fullName evidence="7">Predicted lipid-binding transport protein, Tim44 family</fullName>
    </submittedName>
</protein>